<evidence type="ECO:0000313" key="3">
    <source>
        <dbReference type="Proteomes" id="UP000632273"/>
    </source>
</evidence>
<dbReference type="InterPro" id="IPR025665">
    <property type="entry name" value="Beta-barrel_OMP_2"/>
</dbReference>
<reference evidence="3" key="1">
    <citation type="journal article" date="2019" name="Int. J. Syst. Evol. Microbiol.">
        <title>The Global Catalogue of Microorganisms (GCM) 10K type strain sequencing project: providing services to taxonomists for standard genome sequencing and annotation.</title>
        <authorList>
            <consortium name="The Broad Institute Genomics Platform"/>
            <consortium name="The Broad Institute Genome Sequencing Center for Infectious Disease"/>
            <person name="Wu L."/>
            <person name="Ma J."/>
        </authorList>
    </citation>
    <scope>NUCLEOTIDE SEQUENCE [LARGE SCALE GENOMIC DNA]</scope>
    <source>
        <strain evidence="3">CGMCC 1.15197</strain>
    </source>
</reference>
<dbReference type="EMBL" id="BMHT01000002">
    <property type="protein sequence ID" value="GGF05065.1"/>
    <property type="molecule type" value="Genomic_DNA"/>
</dbReference>
<sequence>MPFLLLVFSAQAQFGIKAGINQAVLNGENVNADTKYSTSYHAGIFYEANILGPLSIQPELLYSLNKSSWKTQFENFDNKLNYFAVPVLAKVRVGPVFVEAGPQFSFLYKAEKEGTMQTGTTYADIKRKATDDFKRGDFSLCAGAGLKLGYFLVGARFNAGINNINDVDNLSGVNDARLKNRVFQGYVALQLGK</sequence>
<organism evidence="2 3">
    <name type="scientific">Hymenobacter cavernae</name>
    <dbReference type="NCBI Taxonomy" id="2044852"/>
    <lineage>
        <taxon>Bacteria</taxon>
        <taxon>Pseudomonadati</taxon>
        <taxon>Bacteroidota</taxon>
        <taxon>Cytophagia</taxon>
        <taxon>Cytophagales</taxon>
        <taxon>Hymenobacteraceae</taxon>
        <taxon>Hymenobacter</taxon>
    </lineage>
</organism>
<comment type="caution">
    <text evidence="2">The sequence shown here is derived from an EMBL/GenBank/DDBJ whole genome shotgun (WGS) entry which is preliminary data.</text>
</comment>
<dbReference type="Pfam" id="PF13568">
    <property type="entry name" value="OMP_b-brl_2"/>
    <property type="match status" value="1"/>
</dbReference>
<gene>
    <name evidence="2" type="ORF">GCM10011383_15250</name>
</gene>
<proteinExistence type="predicted"/>
<evidence type="ECO:0000259" key="1">
    <source>
        <dbReference type="Pfam" id="PF13568"/>
    </source>
</evidence>
<feature type="domain" description="Outer membrane protein beta-barrel" evidence="1">
    <location>
        <begin position="12"/>
        <end position="164"/>
    </location>
</feature>
<keyword evidence="3" id="KW-1185">Reference proteome</keyword>
<evidence type="ECO:0000313" key="2">
    <source>
        <dbReference type="EMBL" id="GGF05065.1"/>
    </source>
</evidence>
<accession>A0ABQ1TWG7</accession>
<dbReference type="Proteomes" id="UP000632273">
    <property type="component" value="Unassembled WGS sequence"/>
</dbReference>
<name>A0ABQ1TWG7_9BACT</name>
<protein>
    <recommendedName>
        <fullName evidence="1">Outer membrane protein beta-barrel domain-containing protein</fullName>
    </recommendedName>
</protein>